<reference evidence="3 4" key="1">
    <citation type="submission" date="2019-08" db="EMBL/GenBank/DDBJ databases">
        <title>Complete genome sequence of Candidatus Uab amorphum.</title>
        <authorList>
            <person name="Shiratori T."/>
            <person name="Suzuki S."/>
            <person name="Kakizawa Y."/>
            <person name="Ishida K."/>
        </authorList>
    </citation>
    <scope>NUCLEOTIDE SEQUENCE [LARGE SCALE GENOMIC DNA]</scope>
    <source>
        <strain evidence="3 4">SRT547</strain>
    </source>
</reference>
<name>A0A5S9IJ29_UABAM</name>
<dbReference type="GO" id="GO:0003723">
    <property type="term" value="F:RNA binding"/>
    <property type="evidence" value="ECO:0007669"/>
    <property type="project" value="InterPro"/>
</dbReference>
<dbReference type="RefSeq" id="WP_151966996.1">
    <property type="nucleotide sequence ID" value="NZ_AP019860.1"/>
</dbReference>
<evidence type="ECO:0000259" key="2">
    <source>
        <dbReference type="Pfam" id="PF00849"/>
    </source>
</evidence>
<evidence type="ECO:0000256" key="1">
    <source>
        <dbReference type="ARBA" id="ARBA00023235"/>
    </source>
</evidence>
<dbReference type="GO" id="GO:0140098">
    <property type="term" value="F:catalytic activity, acting on RNA"/>
    <property type="evidence" value="ECO:0007669"/>
    <property type="project" value="UniProtKB-ARBA"/>
</dbReference>
<organism evidence="3 4">
    <name type="scientific">Uabimicrobium amorphum</name>
    <dbReference type="NCBI Taxonomy" id="2596890"/>
    <lineage>
        <taxon>Bacteria</taxon>
        <taxon>Pseudomonadati</taxon>
        <taxon>Planctomycetota</taxon>
        <taxon>Candidatus Uabimicrobiia</taxon>
        <taxon>Candidatus Uabimicrobiales</taxon>
        <taxon>Candidatus Uabimicrobiaceae</taxon>
        <taxon>Candidatus Uabimicrobium</taxon>
    </lineage>
</organism>
<dbReference type="PANTHER" id="PTHR21600">
    <property type="entry name" value="MITOCHONDRIAL RNA PSEUDOURIDINE SYNTHASE"/>
    <property type="match status" value="1"/>
</dbReference>
<dbReference type="InterPro" id="IPR020103">
    <property type="entry name" value="PsdUridine_synth_cat_dom_sf"/>
</dbReference>
<dbReference type="InterPro" id="IPR050188">
    <property type="entry name" value="RluA_PseudoU_synthase"/>
</dbReference>
<dbReference type="Pfam" id="PF00849">
    <property type="entry name" value="PseudoU_synth_2"/>
    <property type="match status" value="1"/>
</dbReference>
<dbReference type="SUPFAM" id="SSF55120">
    <property type="entry name" value="Pseudouridine synthase"/>
    <property type="match status" value="1"/>
</dbReference>
<dbReference type="Gene3D" id="3.30.2350.10">
    <property type="entry name" value="Pseudouridine synthase"/>
    <property type="match status" value="1"/>
</dbReference>
<feature type="domain" description="Pseudouridine synthase RsuA/RluA-like" evidence="2">
    <location>
        <begin position="12"/>
        <end position="148"/>
    </location>
</feature>
<gene>
    <name evidence="3" type="ORF">UABAM_01106</name>
</gene>
<dbReference type="OrthoDB" id="9807829at2"/>
<evidence type="ECO:0000313" key="3">
    <source>
        <dbReference type="EMBL" id="BBM82763.1"/>
    </source>
</evidence>
<dbReference type="GO" id="GO:0009982">
    <property type="term" value="F:pseudouridine synthase activity"/>
    <property type="evidence" value="ECO:0007669"/>
    <property type="project" value="InterPro"/>
</dbReference>
<keyword evidence="4" id="KW-1185">Reference proteome</keyword>
<dbReference type="KEGG" id="uam:UABAM_01106"/>
<dbReference type="Proteomes" id="UP000326354">
    <property type="component" value="Chromosome"/>
</dbReference>
<protein>
    <submittedName>
        <fullName evidence="3">tRNA pseudouridine synthase TruC</fullName>
    </submittedName>
</protein>
<dbReference type="InterPro" id="IPR006145">
    <property type="entry name" value="PsdUridine_synth_RsuA/RluA"/>
</dbReference>
<dbReference type="AlphaFoldDB" id="A0A5S9IJ29"/>
<dbReference type="PANTHER" id="PTHR21600:SF56">
    <property type="entry name" value="TRNA PSEUDOURIDINE SYNTHASE C"/>
    <property type="match status" value="1"/>
</dbReference>
<dbReference type="GO" id="GO:0000455">
    <property type="term" value="P:enzyme-directed rRNA pseudouridine synthesis"/>
    <property type="evidence" value="ECO:0007669"/>
    <property type="project" value="TreeGrafter"/>
</dbReference>
<evidence type="ECO:0000313" key="4">
    <source>
        <dbReference type="Proteomes" id="UP000326354"/>
    </source>
</evidence>
<proteinExistence type="predicted"/>
<accession>A0A5S9IJ29</accession>
<keyword evidence="1" id="KW-0413">Isomerase</keyword>
<sequence length="223" mass="25952">MHIPILYQDESIVVVSKPPKLLVHRTDMAKDNIFLLQTLSQQIDKYLYPIHRLDRAASGAIAFALTKEDAKLLQESLQSTETRKEYIAFVRGSAPEEWTMERELTSEKGVKQHARTHFHKISEFFRCSLIRAQIFTGRKHQIRRHLAHSAHQILGDTSYGKGKINRFFRAEYGLPRLCLHAKWLEFKHPRHDKIVQINAPLADDFRSFLLRLPECDKEIVASL</sequence>
<dbReference type="EMBL" id="AP019860">
    <property type="protein sequence ID" value="BBM82763.1"/>
    <property type="molecule type" value="Genomic_DNA"/>
</dbReference>